<dbReference type="SUPFAM" id="SSF56112">
    <property type="entry name" value="Protein kinase-like (PK-like)"/>
    <property type="match status" value="1"/>
</dbReference>
<dbReference type="PROSITE" id="PS00107">
    <property type="entry name" value="PROTEIN_KINASE_ATP"/>
    <property type="match status" value="1"/>
</dbReference>
<reference evidence="9 10" key="1">
    <citation type="submission" date="2019-08" db="EMBL/GenBank/DDBJ databases">
        <title>Complete genome sequence of Candidatus Uab amorphum.</title>
        <authorList>
            <person name="Shiratori T."/>
            <person name="Suzuki S."/>
            <person name="Kakizawa Y."/>
            <person name="Ishida K."/>
        </authorList>
    </citation>
    <scope>NUCLEOTIDE SEQUENCE [LARGE SCALE GENOMIC DNA]</scope>
    <source>
        <strain evidence="9 10">SRT547</strain>
    </source>
</reference>
<keyword evidence="3 9" id="KW-0418">Kinase</keyword>
<sequence>MNVHFNTSDESTPKVLLGRYQIIKELGRGGMGAVYKARDTKMDRSVAIKFIHGCSDKETVTRFHREARTLAQLQHPNIVCSYDIDEDKGNLFFVMEYVSGKTLKQMFEEKTLTLEGALKIMAKVANAMHFVHKRNIIHRDLKPCNIMIDKKLEPKIMDFGLAKGKGNNDLSQTGQVMGTLRYMSPEQAEGAKDIDHLTDIYALGCILYKIITGRPVVTGQGLREIMIQIATANPVSPRKMGANIPVALEKICLQCIKKKKEQRPQRTKIIAQELARILKESSAEVLEQQVPPTHLREQNDKTRSKRVTARIDAKGRVGKTHVRSRAAHTKATGIRATKRKKSPLPMWITAACAVFVIFFVVQMSSSSSVPDFGDEIRAIRNSVTLTPLNAWEKWTRLLSKVENTSLEEDVIHEIEQCENTLREHFQQNIKVVSQNSFDIPHRYLYVSNNERALKRLQEKNSIFVDLQSKYDRLYRKLKLSHQNKSVQKKPKPDQARNTAQQKNPPKQDVRKMMEKIRKDLHNKTRKERWEILQASLVTYVNLEAVTFFIIKEQRLILNAYENDLQKLQKTTEEADYSVVEEIQTTPSLKRELQEQVDKVLAAQQILRNKKWQHQWEEYIANIEDKITKYGYRQALKQLQELQQKIDYLDDKGKRIVEELRFIDKFYRLSKKAMRNKKNIYSLKKNARSFRIAKITKNYVITTKKSRHKVEDFTTFSLYKTIPESKLDAEVLYAGAILFSREEKYDWAEIAFKRAKKKKLTQFSILAKQPPKKQEKQEKQQEKSKGNSPKGWNTKIWKICWNSKDNYLDFTKKTWKSLPVATRREYATSYQRWYAKESNLKLQIKIDYNGVSVSFVLVPPGKFNMGRKGDRLVVLPKAFFISQYEITVKQWTAISDGPTQDSNYPAVNRTWEEIQDFCAALKVNLPTEAQWEYACRSGMHERFHWGDEVDIDASNALDYWYKQPLQSFDEWKEVHKKTKQARLDVGNFPPNNFGIYDMIGNVWEVVRDFSEHEAGLFINPVGVDPLSEKFTMRGGSSVHCNIVNSNAVSREHVDSVKSGDLGWRVVKEID</sequence>
<evidence type="ECO:0000313" key="10">
    <source>
        <dbReference type="Proteomes" id="UP000326354"/>
    </source>
</evidence>
<keyword evidence="2 5" id="KW-0547">Nucleotide-binding</keyword>
<dbReference type="AlphaFoldDB" id="A0A5S9IMI9"/>
<dbReference type="Gene3D" id="1.10.510.10">
    <property type="entry name" value="Transferase(Phosphotransferase) domain 1"/>
    <property type="match status" value="1"/>
</dbReference>
<feature type="domain" description="Protein kinase" evidence="8">
    <location>
        <begin position="20"/>
        <end position="275"/>
    </location>
</feature>
<dbReference type="Pfam" id="PF00069">
    <property type="entry name" value="Pkinase"/>
    <property type="match status" value="1"/>
</dbReference>
<keyword evidence="10" id="KW-1185">Reference proteome</keyword>
<dbReference type="SUPFAM" id="SSF56436">
    <property type="entry name" value="C-type lectin-like"/>
    <property type="match status" value="1"/>
</dbReference>
<dbReference type="GO" id="GO:0004674">
    <property type="term" value="F:protein serine/threonine kinase activity"/>
    <property type="evidence" value="ECO:0007669"/>
    <property type="project" value="TreeGrafter"/>
</dbReference>
<dbReference type="PANTHER" id="PTHR43289">
    <property type="entry name" value="MITOGEN-ACTIVATED PROTEIN KINASE KINASE KINASE 20-RELATED"/>
    <property type="match status" value="1"/>
</dbReference>
<dbReference type="Gene3D" id="3.90.1580.10">
    <property type="entry name" value="paralog of FGE (formylglycine-generating enzyme)"/>
    <property type="match status" value="1"/>
</dbReference>
<dbReference type="PROSITE" id="PS00108">
    <property type="entry name" value="PROTEIN_KINASE_ST"/>
    <property type="match status" value="1"/>
</dbReference>
<name>A0A5S9IMI9_UABAM</name>
<evidence type="ECO:0000256" key="6">
    <source>
        <dbReference type="SAM" id="Coils"/>
    </source>
</evidence>
<dbReference type="Gene3D" id="3.30.200.20">
    <property type="entry name" value="Phosphorylase Kinase, domain 1"/>
    <property type="match status" value="1"/>
</dbReference>
<dbReference type="GO" id="GO:0005524">
    <property type="term" value="F:ATP binding"/>
    <property type="evidence" value="ECO:0007669"/>
    <property type="project" value="UniProtKB-UniRule"/>
</dbReference>
<feature type="compositionally biased region" description="Polar residues" evidence="7">
    <location>
        <begin position="495"/>
        <end position="504"/>
    </location>
</feature>
<dbReference type="InterPro" id="IPR000719">
    <property type="entry name" value="Prot_kinase_dom"/>
</dbReference>
<dbReference type="OrthoDB" id="174270at2"/>
<evidence type="ECO:0000256" key="2">
    <source>
        <dbReference type="ARBA" id="ARBA00022741"/>
    </source>
</evidence>
<dbReference type="InterPro" id="IPR008271">
    <property type="entry name" value="Ser/Thr_kinase_AS"/>
</dbReference>
<feature type="region of interest" description="Disordered" evidence="7">
    <location>
        <begin position="481"/>
        <end position="511"/>
    </location>
</feature>
<keyword evidence="1" id="KW-0808">Transferase</keyword>
<dbReference type="PANTHER" id="PTHR43289:SF6">
    <property type="entry name" value="SERINE_THREONINE-PROTEIN KINASE NEKL-3"/>
    <property type="match status" value="1"/>
</dbReference>
<feature type="binding site" evidence="5">
    <location>
        <position position="49"/>
    </location>
    <ligand>
        <name>ATP</name>
        <dbReference type="ChEBI" id="CHEBI:30616"/>
    </ligand>
</feature>
<dbReference type="CDD" id="cd14014">
    <property type="entry name" value="STKc_PknB_like"/>
    <property type="match status" value="1"/>
</dbReference>
<feature type="compositionally biased region" description="Basic and acidic residues" evidence="7">
    <location>
        <begin position="771"/>
        <end position="784"/>
    </location>
</feature>
<feature type="coiled-coil region" evidence="6">
    <location>
        <begin position="550"/>
        <end position="651"/>
    </location>
</feature>
<evidence type="ECO:0000256" key="1">
    <source>
        <dbReference type="ARBA" id="ARBA00022679"/>
    </source>
</evidence>
<evidence type="ECO:0000256" key="5">
    <source>
        <dbReference type="PROSITE-ProRule" id="PRU10141"/>
    </source>
</evidence>
<keyword evidence="4 5" id="KW-0067">ATP-binding</keyword>
<evidence type="ECO:0000256" key="7">
    <source>
        <dbReference type="SAM" id="MobiDB-lite"/>
    </source>
</evidence>
<dbReference type="InterPro" id="IPR016187">
    <property type="entry name" value="CTDL_fold"/>
</dbReference>
<dbReference type="RefSeq" id="WP_151968762.1">
    <property type="nucleotide sequence ID" value="NZ_AP019860.1"/>
</dbReference>
<organism evidence="9 10">
    <name type="scientific">Uabimicrobium amorphum</name>
    <dbReference type="NCBI Taxonomy" id="2596890"/>
    <lineage>
        <taxon>Bacteria</taxon>
        <taxon>Pseudomonadati</taxon>
        <taxon>Planctomycetota</taxon>
        <taxon>Candidatus Uabimicrobiia</taxon>
        <taxon>Candidatus Uabimicrobiales</taxon>
        <taxon>Candidatus Uabimicrobiaceae</taxon>
        <taxon>Candidatus Uabimicrobium</taxon>
    </lineage>
</organism>
<dbReference type="InterPro" id="IPR011009">
    <property type="entry name" value="Kinase-like_dom_sf"/>
</dbReference>
<dbReference type="Pfam" id="PF03781">
    <property type="entry name" value="FGE-sulfatase"/>
    <property type="match status" value="1"/>
</dbReference>
<dbReference type="InterPro" id="IPR042095">
    <property type="entry name" value="SUMF_sf"/>
</dbReference>
<evidence type="ECO:0000256" key="4">
    <source>
        <dbReference type="ARBA" id="ARBA00022840"/>
    </source>
</evidence>
<dbReference type="Proteomes" id="UP000326354">
    <property type="component" value="Chromosome"/>
</dbReference>
<dbReference type="InterPro" id="IPR017441">
    <property type="entry name" value="Protein_kinase_ATP_BS"/>
</dbReference>
<keyword evidence="6" id="KW-0175">Coiled coil</keyword>
<dbReference type="KEGG" id="uam:UABAM_02980"/>
<protein>
    <submittedName>
        <fullName evidence="9">Protein kinase</fullName>
    </submittedName>
</protein>
<feature type="region of interest" description="Disordered" evidence="7">
    <location>
        <begin position="768"/>
        <end position="790"/>
    </location>
</feature>
<accession>A0A5S9IMI9</accession>
<proteinExistence type="predicted"/>
<dbReference type="SMART" id="SM00220">
    <property type="entry name" value="S_TKc"/>
    <property type="match status" value="1"/>
</dbReference>
<dbReference type="EMBL" id="AP019860">
    <property type="protein sequence ID" value="BBM84619.1"/>
    <property type="molecule type" value="Genomic_DNA"/>
</dbReference>
<gene>
    <name evidence="9" type="ORF">UABAM_02980</name>
</gene>
<dbReference type="InterPro" id="IPR005532">
    <property type="entry name" value="SUMF_dom"/>
</dbReference>
<dbReference type="PROSITE" id="PS50011">
    <property type="entry name" value="PROTEIN_KINASE_DOM"/>
    <property type="match status" value="1"/>
</dbReference>
<evidence type="ECO:0000313" key="9">
    <source>
        <dbReference type="EMBL" id="BBM84619.1"/>
    </source>
</evidence>
<evidence type="ECO:0000259" key="8">
    <source>
        <dbReference type="PROSITE" id="PS50011"/>
    </source>
</evidence>
<evidence type="ECO:0000256" key="3">
    <source>
        <dbReference type="ARBA" id="ARBA00022777"/>
    </source>
</evidence>